<evidence type="ECO:0000259" key="6">
    <source>
        <dbReference type="PROSITE" id="PS50977"/>
    </source>
</evidence>
<sequence>MSTKPNRNVSQCSGEEASVPRECRPRGRQKVHDTETLKSKILDVAFRTFQKHSYKGSTMLRVAANAGISKRTLYEVFPSKPELFTQMAIRHRSNVVDLTQMDEDCPLDIALRKIFKVDQTDAEHQRQIDEMRLFFAESIANPELGDLVRKHCGAGLLDLLADWVDTQKKKGTIVTSSPRDTAKYLMDILVGARLYRPDSPEGPSGISDIRTYLEHSIAHLVHGLQPR</sequence>
<dbReference type="GO" id="GO:0000976">
    <property type="term" value="F:transcription cis-regulatory region binding"/>
    <property type="evidence" value="ECO:0007669"/>
    <property type="project" value="TreeGrafter"/>
</dbReference>
<keyword evidence="3" id="KW-0804">Transcription</keyword>
<dbReference type="EMBL" id="JAEKJZ010000001">
    <property type="protein sequence ID" value="MBN9670634.1"/>
    <property type="molecule type" value="Genomic_DNA"/>
</dbReference>
<dbReference type="PRINTS" id="PR00455">
    <property type="entry name" value="HTHTETR"/>
</dbReference>
<keyword evidence="2 4" id="KW-0238">DNA-binding</keyword>
<proteinExistence type="predicted"/>
<evidence type="ECO:0000256" key="5">
    <source>
        <dbReference type="SAM" id="MobiDB-lite"/>
    </source>
</evidence>
<feature type="DNA-binding region" description="H-T-H motif" evidence="4">
    <location>
        <begin position="58"/>
        <end position="77"/>
    </location>
</feature>
<dbReference type="SUPFAM" id="SSF46689">
    <property type="entry name" value="Homeodomain-like"/>
    <property type="match status" value="1"/>
</dbReference>
<name>A0A939J4E9_9HYPH</name>
<dbReference type="PANTHER" id="PTHR30055:SF234">
    <property type="entry name" value="HTH-TYPE TRANSCRIPTIONAL REGULATOR BETI"/>
    <property type="match status" value="1"/>
</dbReference>
<reference evidence="7" key="1">
    <citation type="submission" date="2020-12" db="EMBL/GenBank/DDBJ databases">
        <title>Oil enriched cultivation method for isolating marine PHA-producing bacteria.</title>
        <authorList>
            <person name="Zheng W."/>
            <person name="Yu S."/>
            <person name="Huang Y."/>
        </authorList>
    </citation>
    <scope>NUCLEOTIDE SEQUENCE</scope>
    <source>
        <strain evidence="7">SY-2-12</strain>
    </source>
</reference>
<evidence type="ECO:0000313" key="8">
    <source>
        <dbReference type="Proteomes" id="UP000664096"/>
    </source>
</evidence>
<evidence type="ECO:0000313" key="7">
    <source>
        <dbReference type="EMBL" id="MBN9670634.1"/>
    </source>
</evidence>
<evidence type="ECO:0000256" key="1">
    <source>
        <dbReference type="ARBA" id="ARBA00023015"/>
    </source>
</evidence>
<dbReference type="Proteomes" id="UP000664096">
    <property type="component" value="Unassembled WGS sequence"/>
</dbReference>
<dbReference type="InterPro" id="IPR001647">
    <property type="entry name" value="HTH_TetR"/>
</dbReference>
<dbReference type="Gene3D" id="1.10.357.10">
    <property type="entry name" value="Tetracycline Repressor, domain 2"/>
    <property type="match status" value="1"/>
</dbReference>
<gene>
    <name evidence="7" type="ORF">JF539_09825</name>
</gene>
<evidence type="ECO:0000256" key="3">
    <source>
        <dbReference type="ARBA" id="ARBA00023163"/>
    </source>
</evidence>
<evidence type="ECO:0000256" key="2">
    <source>
        <dbReference type="ARBA" id="ARBA00023125"/>
    </source>
</evidence>
<organism evidence="7 8">
    <name type="scientific">Roseibium aggregatum</name>
    <dbReference type="NCBI Taxonomy" id="187304"/>
    <lineage>
        <taxon>Bacteria</taxon>
        <taxon>Pseudomonadati</taxon>
        <taxon>Pseudomonadota</taxon>
        <taxon>Alphaproteobacteria</taxon>
        <taxon>Hyphomicrobiales</taxon>
        <taxon>Stappiaceae</taxon>
        <taxon>Roseibium</taxon>
    </lineage>
</organism>
<feature type="domain" description="HTH tetR-type" evidence="6">
    <location>
        <begin position="35"/>
        <end position="95"/>
    </location>
</feature>
<feature type="compositionally biased region" description="Polar residues" evidence="5">
    <location>
        <begin position="1"/>
        <end position="13"/>
    </location>
</feature>
<keyword evidence="1" id="KW-0805">Transcription regulation</keyword>
<dbReference type="InterPro" id="IPR050109">
    <property type="entry name" value="HTH-type_TetR-like_transc_reg"/>
</dbReference>
<dbReference type="PROSITE" id="PS50977">
    <property type="entry name" value="HTH_TETR_2"/>
    <property type="match status" value="1"/>
</dbReference>
<accession>A0A939J4E9</accession>
<evidence type="ECO:0000256" key="4">
    <source>
        <dbReference type="PROSITE-ProRule" id="PRU00335"/>
    </source>
</evidence>
<feature type="region of interest" description="Disordered" evidence="5">
    <location>
        <begin position="1"/>
        <end position="30"/>
    </location>
</feature>
<dbReference type="GO" id="GO:0003700">
    <property type="term" value="F:DNA-binding transcription factor activity"/>
    <property type="evidence" value="ECO:0007669"/>
    <property type="project" value="TreeGrafter"/>
</dbReference>
<comment type="caution">
    <text evidence="7">The sequence shown here is derived from an EMBL/GenBank/DDBJ whole genome shotgun (WGS) entry which is preliminary data.</text>
</comment>
<feature type="compositionally biased region" description="Basic and acidic residues" evidence="5">
    <location>
        <begin position="18"/>
        <end position="30"/>
    </location>
</feature>
<dbReference type="AlphaFoldDB" id="A0A939J4E9"/>
<dbReference type="Pfam" id="PF00440">
    <property type="entry name" value="TetR_N"/>
    <property type="match status" value="1"/>
</dbReference>
<dbReference type="InterPro" id="IPR009057">
    <property type="entry name" value="Homeodomain-like_sf"/>
</dbReference>
<protein>
    <submittedName>
        <fullName evidence="7">TetR/AcrR family transcriptional regulator</fullName>
    </submittedName>
</protein>
<dbReference type="PANTHER" id="PTHR30055">
    <property type="entry name" value="HTH-TYPE TRANSCRIPTIONAL REGULATOR RUTR"/>
    <property type="match status" value="1"/>
</dbReference>